<dbReference type="SUPFAM" id="SSF48208">
    <property type="entry name" value="Six-hairpin glycosidases"/>
    <property type="match status" value="1"/>
</dbReference>
<name>X1TMP2_9ZZZZ</name>
<sequence length="239" mass="27391">LQAYQVTKKKEYARIAREIFDYVLRDMTDADGGFYSAEDADSEGKEGTFYLWDPEQIASILDKDQTKLFNAYYGVSRKGNFEEGKTILNITTSTEQSEKKFLKDQATIVNILTTARIKIFNVRATRVRPHRDDKVITAWNGLMISSLAYGGTVLEEEKYVEAAKQAAKFVLGTLHKDGRLMRYYRDAQVVEKAFLDDYAFMIMALLELYEATFDAKWLIEAKELSEEMIELFADNEQGG</sequence>
<gene>
    <name evidence="1" type="ORF">S12H4_52270</name>
</gene>
<feature type="non-terminal residue" evidence="1">
    <location>
        <position position="239"/>
    </location>
</feature>
<feature type="non-terminal residue" evidence="1">
    <location>
        <position position="1"/>
    </location>
</feature>
<dbReference type="EMBL" id="BARW01033141">
    <property type="protein sequence ID" value="GAJ06603.1"/>
    <property type="molecule type" value="Genomic_DNA"/>
</dbReference>
<dbReference type="PANTHER" id="PTHR42899:SF1">
    <property type="entry name" value="SPERMATOGENESIS-ASSOCIATED PROTEIN 20"/>
    <property type="match status" value="1"/>
</dbReference>
<dbReference type="InterPro" id="IPR024705">
    <property type="entry name" value="Ssp411"/>
</dbReference>
<dbReference type="Gene3D" id="1.50.10.10">
    <property type="match status" value="1"/>
</dbReference>
<evidence type="ECO:0000313" key="1">
    <source>
        <dbReference type="EMBL" id="GAJ06603.1"/>
    </source>
</evidence>
<comment type="caution">
    <text evidence="1">The sequence shown here is derived from an EMBL/GenBank/DDBJ whole genome shotgun (WGS) entry which is preliminary data.</text>
</comment>
<accession>X1TMP2</accession>
<evidence type="ECO:0008006" key="2">
    <source>
        <dbReference type="Google" id="ProtNLM"/>
    </source>
</evidence>
<reference evidence="1" key="1">
    <citation type="journal article" date="2014" name="Front. Microbiol.">
        <title>High frequency of phylogenetically diverse reductive dehalogenase-homologous genes in deep subseafloor sedimentary metagenomes.</title>
        <authorList>
            <person name="Kawai M."/>
            <person name="Futagami T."/>
            <person name="Toyoda A."/>
            <person name="Takaki Y."/>
            <person name="Nishi S."/>
            <person name="Hori S."/>
            <person name="Arai W."/>
            <person name="Tsubouchi T."/>
            <person name="Morono Y."/>
            <person name="Uchiyama I."/>
            <person name="Ito T."/>
            <person name="Fujiyama A."/>
            <person name="Inagaki F."/>
            <person name="Takami H."/>
        </authorList>
    </citation>
    <scope>NUCLEOTIDE SEQUENCE</scope>
    <source>
        <strain evidence="1">Expedition CK06-06</strain>
    </source>
</reference>
<protein>
    <recommendedName>
        <fullName evidence="2">Thioredoxin domain-containing protein</fullName>
    </recommendedName>
</protein>
<dbReference type="PANTHER" id="PTHR42899">
    <property type="entry name" value="SPERMATOGENESIS-ASSOCIATED PROTEIN 20"/>
    <property type="match status" value="1"/>
</dbReference>
<organism evidence="1">
    <name type="scientific">marine sediment metagenome</name>
    <dbReference type="NCBI Taxonomy" id="412755"/>
    <lineage>
        <taxon>unclassified sequences</taxon>
        <taxon>metagenomes</taxon>
        <taxon>ecological metagenomes</taxon>
    </lineage>
</organism>
<dbReference type="InterPro" id="IPR012341">
    <property type="entry name" value="6hp_glycosidase-like_sf"/>
</dbReference>
<dbReference type="InterPro" id="IPR008928">
    <property type="entry name" value="6-hairpin_glycosidase_sf"/>
</dbReference>
<dbReference type="AlphaFoldDB" id="X1TMP2"/>
<dbReference type="GO" id="GO:0005975">
    <property type="term" value="P:carbohydrate metabolic process"/>
    <property type="evidence" value="ECO:0007669"/>
    <property type="project" value="InterPro"/>
</dbReference>
<proteinExistence type="predicted"/>